<dbReference type="Gramene" id="Psat04G0417400-T1">
    <property type="protein sequence ID" value="KAI5420284.1"/>
    <property type="gene ID" value="KIW84_044174"/>
</dbReference>
<dbReference type="Proteomes" id="UP001058974">
    <property type="component" value="Chromosome 4"/>
</dbReference>
<dbReference type="AlphaFoldDB" id="A0A9D4XFZ0"/>
<accession>A0A9D4XFZ0</accession>
<dbReference type="InterPro" id="IPR004312">
    <property type="entry name" value="ATHILA_Orf1_C"/>
</dbReference>
<keyword evidence="3" id="KW-1185">Reference proteome</keyword>
<evidence type="ECO:0000259" key="1">
    <source>
        <dbReference type="Pfam" id="PF03078"/>
    </source>
</evidence>
<protein>
    <recommendedName>
        <fullName evidence="1">Arabidopsis retrotransposon Orf1 C-terminal domain-containing protein</fullName>
    </recommendedName>
</protein>
<sequence>MEGTDNMQVIFRNEAQRSRYEVLATRTISPTRYLDFPSLIALGLSDSVKYMFNQLIWNRLSFHKHPTYKNLTLEFLSSYRYKPNVGIDRVQGFATFRLFRKEYRLTQNELVGLLAFQCDPQAYTELPTVAAQTFLGKAKNIGAVSKEEVFLIFSIFQSRSEHFVAFLTENLAKIIAQVVEDIHVGGIITHIAIALATKSGISNLYDPIEILWAYIISYLADGSDHGVDIRNLSDTPPGATLKRKRKSKKVAIEAFRAAEFVKVVEAAKVAKAVEGASIAEASKASKAADVVEVLIFVK</sequence>
<evidence type="ECO:0000313" key="2">
    <source>
        <dbReference type="EMBL" id="KAI5420284.1"/>
    </source>
</evidence>
<dbReference type="EMBL" id="JAMSHJ010000004">
    <property type="protein sequence ID" value="KAI5420284.1"/>
    <property type="molecule type" value="Genomic_DNA"/>
</dbReference>
<organism evidence="2 3">
    <name type="scientific">Pisum sativum</name>
    <name type="common">Garden pea</name>
    <name type="synonym">Lathyrus oleraceus</name>
    <dbReference type="NCBI Taxonomy" id="3888"/>
    <lineage>
        <taxon>Eukaryota</taxon>
        <taxon>Viridiplantae</taxon>
        <taxon>Streptophyta</taxon>
        <taxon>Embryophyta</taxon>
        <taxon>Tracheophyta</taxon>
        <taxon>Spermatophyta</taxon>
        <taxon>Magnoliopsida</taxon>
        <taxon>eudicotyledons</taxon>
        <taxon>Gunneridae</taxon>
        <taxon>Pentapetalae</taxon>
        <taxon>rosids</taxon>
        <taxon>fabids</taxon>
        <taxon>Fabales</taxon>
        <taxon>Fabaceae</taxon>
        <taxon>Papilionoideae</taxon>
        <taxon>50 kb inversion clade</taxon>
        <taxon>NPAAA clade</taxon>
        <taxon>Hologalegina</taxon>
        <taxon>IRL clade</taxon>
        <taxon>Fabeae</taxon>
        <taxon>Lathyrus</taxon>
    </lineage>
</organism>
<feature type="domain" description="Arabidopsis retrotransposon Orf1 C-terminal" evidence="1">
    <location>
        <begin position="20"/>
        <end position="117"/>
    </location>
</feature>
<proteinExistence type="predicted"/>
<gene>
    <name evidence="2" type="ORF">KIW84_044174</name>
</gene>
<dbReference type="Pfam" id="PF03078">
    <property type="entry name" value="ATHILA"/>
    <property type="match status" value="1"/>
</dbReference>
<evidence type="ECO:0000313" key="3">
    <source>
        <dbReference type="Proteomes" id="UP001058974"/>
    </source>
</evidence>
<name>A0A9D4XFZ0_PEA</name>
<reference evidence="2 3" key="1">
    <citation type="journal article" date="2022" name="Nat. Genet.">
        <title>Improved pea reference genome and pan-genome highlight genomic features and evolutionary characteristics.</title>
        <authorList>
            <person name="Yang T."/>
            <person name="Liu R."/>
            <person name="Luo Y."/>
            <person name="Hu S."/>
            <person name="Wang D."/>
            <person name="Wang C."/>
            <person name="Pandey M.K."/>
            <person name="Ge S."/>
            <person name="Xu Q."/>
            <person name="Li N."/>
            <person name="Li G."/>
            <person name="Huang Y."/>
            <person name="Saxena R.K."/>
            <person name="Ji Y."/>
            <person name="Li M."/>
            <person name="Yan X."/>
            <person name="He Y."/>
            <person name="Liu Y."/>
            <person name="Wang X."/>
            <person name="Xiang C."/>
            <person name="Varshney R.K."/>
            <person name="Ding H."/>
            <person name="Gao S."/>
            <person name="Zong X."/>
        </authorList>
    </citation>
    <scope>NUCLEOTIDE SEQUENCE [LARGE SCALE GENOMIC DNA]</scope>
    <source>
        <strain evidence="2 3">cv. Zhongwan 6</strain>
    </source>
</reference>
<comment type="caution">
    <text evidence="2">The sequence shown here is derived from an EMBL/GenBank/DDBJ whole genome shotgun (WGS) entry which is preliminary data.</text>
</comment>